<keyword evidence="4" id="KW-0411">Iron-sulfur</keyword>
<dbReference type="GO" id="GO:0032259">
    <property type="term" value="P:methylation"/>
    <property type="evidence" value="ECO:0007669"/>
    <property type="project" value="UniProtKB-KW"/>
</dbReference>
<dbReference type="SUPFAM" id="SSF53335">
    <property type="entry name" value="S-adenosyl-L-methionine-dependent methyltransferases"/>
    <property type="match status" value="1"/>
</dbReference>
<evidence type="ECO:0000256" key="1">
    <source>
        <dbReference type="ARBA" id="ARBA00022723"/>
    </source>
</evidence>
<protein>
    <submittedName>
        <fullName evidence="5">Ribosomal protein RSM22 (Predicted rRNA methylase)</fullName>
    </submittedName>
</protein>
<organism evidence="5 6">
    <name type="scientific">Kaistia geumhonensis</name>
    <dbReference type="NCBI Taxonomy" id="410839"/>
    <lineage>
        <taxon>Bacteria</taxon>
        <taxon>Pseudomonadati</taxon>
        <taxon>Pseudomonadota</taxon>
        <taxon>Alphaproteobacteria</taxon>
        <taxon>Hyphomicrobiales</taxon>
        <taxon>Kaistiaceae</taxon>
        <taxon>Kaistia</taxon>
    </lineage>
</organism>
<evidence type="ECO:0000313" key="6">
    <source>
        <dbReference type="Proteomes" id="UP001223743"/>
    </source>
</evidence>
<gene>
    <name evidence="5" type="ORF">QO015_003984</name>
</gene>
<keyword evidence="6" id="KW-1185">Reference proteome</keyword>
<dbReference type="RefSeq" id="WP_266283888.1">
    <property type="nucleotide sequence ID" value="NZ_JAPKNF010000004.1"/>
</dbReference>
<keyword evidence="5" id="KW-0489">Methyltransferase</keyword>
<keyword evidence="5" id="KW-0689">Ribosomal protein</keyword>
<keyword evidence="1" id="KW-0479">Metal-binding</keyword>
<evidence type="ECO:0000313" key="5">
    <source>
        <dbReference type="EMBL" id="MDQ0518371.1"/>
    </source>
</evidence>
<keyword evidence="5" id="KW-0808">Transferase</keyword>
<evidence type="ECO:0000256" key="4">
    <source>
        <dbReference type="ARBA" id="ARBA00023014"/>
    </source>
</evidence>
<dbReference type="InterPro" id="IPR029063">
    <property type="entry name" value="SAM-dependent_MTases_sf"/>
</dbReference>
<dbReference type="PANTHER" id="PTHR13184:SF5">
    <property type="entry name" value="METHYLTRANSFERASE-LIKE PROTEIN 17, MITOCHONDRIAL"/>
    <property type="match status" value="1"/>
</dbReference>
<dbReference type="InterPro" id="IPR052571">
    <property type="entry name" value="Mt_RNA_Methyltransferase"/>
</dbReference>
<accession>A0ABU0MBP0</accession>
<name>A0ABU0MBP0_9HYPH</name>
<evidence type="ECO:0000256" key="2">
    <source>
        <dbReference type="ARBA" id="ARBA00022946"/>
    </source>
</evidence>
<dbReference type="Pfam" id="PF09243">
    <property type="entry name" value="Rsm22"/>
    <property type="match status" value="1"/>
</dbReference>
<sequence>MDLPPGLRSAVDAALAGVSTDRLAGAAALLSSRYRGEVRDGRFHVDGEDAVLAYLAARLPATYAATRRAMGYVAGMLPDFAPVTLLDLGAGPGTASFAAADCWPGLVSATLCEGSAAMRRAAERLAGSDTLSRTIAVMDLAGRLPELAAHDLVVVAYVLDEMEADQRRRLVEAAWAAATGLLLIVEPGTPAGWQRILDARASLIAAGAHVAAPCPHEEPCPLLPPDWCHFAARLPRSRTHLRTKQASVPFEDEKFIYLAASRRAPESPGARVLSPPRAGSGRVSLKLCEGDGQVRERLVTRREGDDFRVARRADWGDSLPLAVNRRDKSA</sequence>
<dbReference type="GO" id="GO:0008168">
    <property type="term" value="F:methyltransferase activity"/>
    <property type="evidence" value="ECO:0007669"/>
    <property type="project" value="UniProtKB-KW"/>
</dbReference>
<dbReference type="EMBL" id="JAUSWJ010000001">
    <property type="protein sequence ID" value="MDQ0518371.1"/>
    <property type="molecule type" value="Genomic_DNA"/>
</dbReference>
<keyword evidence="5" id="KW-0687">Ribonucleoprotein</keyword>
<reference evidence="5 6" key="1">
    <citation type="submission" date="2023-07" db="EMBL/GenBank/DDBJ databases">
        <title>Genomic Encyclopedia of Type Strains, Phase IV (KMG-IV): sequencing the most valuable type-strain genomes for metagenomic binning, comparative biology and taxonomic classification.</title>
        <authorList>
            <person name="Goeker M."/>
        </authorList>
    </citation>
    <scope>NUCLEOTIDE SEQUENCE [LARGE SCALE GENOMIC DNA]</scope>
    <source>
        <strain evidence="5 6">B1-1</strain>
    </source>
</reference>
<dbReference type="Gene3D" id="3.40.50.150">
    <property type="entry name" value="Vaccinia Virus protein VP39"/>
    <property type="match status" value="1"/>
</dbReference>
<evidence type="ECO:0000256" key="3">
    <source>
        <dbReference type="ARBA" id="ARBA00023004"/>
    </source>
</evidence>
<dbReference type="Proteomes" id="UP001223743">
    <property type="component" value="Unassembled WGS sequence"/>
</dbReference>
<proteinExistence type="predicted"/>
<dbReference type="InterPro" id="IPR015324">
    <property type="entry name" value="Ribosomal_Rsm22-like"/>
</dbReference>
<keyword evidence="3" id="KW-0408">Iron</keyword>
<dbReference type="PANTHER" id="PTHR13184">
    <property type="entry name" value="37S RIBOSOMAL PROTEIN S22"/>
    <property type="match status" value="1"/>
</dbReference>
<comment type="caution">
    <text evidence="5">The sequence shown here is derived from an EMBL/GenBank/DDBJ whole genome shotgun (WGS) entry which is preliminary data.</text>
</comment>
<dbReference type="GO" id="GO:0005840">
    <property type="term" value="C:ribosome"/>
    <property type="evidence" value="ECO:0007669"/>
    <property type="project" value="UniProtKB-KW"/>
</dbReference>
<keyword evidence="2" id="KW-0809">Transit peptide</keyword>